<feature type="chain" id="PRO_5047018642" evidence="8">
    <location>
        <begin position="23"/>
        <end position="432"/>
    </location>
</feature>
<proteinExistence type="inferred from homology"/>
<evidence type="ECO:0000256" key="1">
    <source>
        <dbReference type="ARBA" id="ARBA00004571"/>
    </source>
</evidence>
<name>A0ABT2FGV8_9GAMM</name>
<reference evidence="10" key="2">
    <citation type="submission" date="2023-07" db="EMBL/GenBank/DDBJ databases">
        <title>Shewanella mangrovi sp. nov., an acetaldehyde- degrading bacterium isolated from mangrove sediment.</title>
        <authorList>
            <person name="Liu Y."/>
        </authorList>
    </citation>
    <scope>NUCLEOTIDE SEQUENCE [LARGE SCALE GENOMIC DNA]</scope>
    <source>
        <strain evidence="10">C32</strain>
    </source>
</reference>
<comment type="subcellular location">
    <subcellularLocation>
        <location evidence="1">Cell outer membrane</location>
        <topology evidence="1">Multi-pass membrane protein</topology>
    </subcellularLocation>
</comment>
<dbReference type="Gene3D" id="2.40.160.60">
    <property type="entry name" value="Outer membrane protein transport protein (OMPP1/FadL/TodX)"/>
    <property type="match status" value="1"/>
</dbReference>
<keyword evidence="10" id="KW-1185">Reference proteome</keyword>
<comment type="similarity">
    <text evidence="2">Belongs to the OmpP1/FadL family.</text>
</comment>
<dbReference type="Proteomes" id="UP001201549">
    <property type="component" value="Unassembled WGS sequence"/>
</dbReference>
<accession>A0ABT2FGV8</accession>
<evidence type="ECO:0000256" key="7">
    <source>
        <dbReference type="ARBA" id="ARBA00023237"/>
    </source>
</evidence>
<dbReference type="EMBL" id="JAKOGG010000002">
    <property type="protein sequence ID" value="MCS4555568.1"/>
    <property type="molecule type" value="Genomic_DNA"/>
</dbReference>
<evidence type="ECO:0000256" key="2">
    <source>
        <dbReference type="ARBA" id="ARBA00008163"/>
    </source>
</evidence>
<comment type="caution">
    <text evidence="9">The sequence shown here is derived from an EMBL/GenBank/DDBJ whole genome shotgun (WGS) entry which is preliminary data.</text>
</comment>
<sequence>MHKFNKTLLALAVTCGSFQAGAAGFQLNSQSANGVGRANAGDAVIADNAAVLARNPSAMALFDNSALSVGLTVADIKIDVKDVNFAGGAVDLGGIDDAGSVKLIPNFYYIQPLNDKWAVGVAAFSNYGTGTDTASLVENRAVAPFDLIGETEVTTINFNVSLSYRINQHWSVGLGFDTIYGKGKLTRYAGDTPLLDVDADGVGYGGIVGVTYELNQDNRFGLSFRKSPTVTVKGDINVLSSREITGLSTQQVGIDFDRLDVPLADITQFAGFHQLTPTFAIHYTAQYTAWGSFDQITAKDGNATIASGDFAGTPVGSGIESPLKQYHWRDTWLGSVGGTYNLNPKVTLRAGYMYDRGVVDKLSSLSIPDSNRQWFTVGAGYKWSKNTSLDLGIAYVRGEEVELIENSSLVGPVNAKTESSAMYYALQYSYSF</sequence>
<protein>
    <submittedName>
        <fullName evidence="9">OmpP1/FadL family transporter</fullName>
    </submittedName>
</protein>
<evidence type="ECO:0000256" key="6">
    <source>
        <dbReference type="ARBA" id="ARBA00023136"/>
    </source>
</evidence>
<keyword evidence="5 8" id="KW-0732">Signal</keyword>
<dbReference type="SUPFAM" id="SSF56935">
    <property type="entry name" value="Porins"/>
    <property type="match status" value="1"/>
</dbReference>
<dbReference type="Pfam" id="PF03349">
    <property type="entry name" value="Toluene_X"/>
    <property type="match status" value="1"/>
</dbReference>
<evidence type="ECO:0000313" key="9">
    <source>
        <dbReference type="EMBL" id="MCS4555568.1"/>
    </source>
</evidence>
<dbReference type="RefSeq" id="WP_238894966.1">
    <property type="nucleotide sequence ID" value="NZ_JAKOGG010000002.1"/>
</dbReference>
<gene>
    <name evidence="9" type="ORF">L9G74_03900</name>
</gene>
<organism evidence="9 10">
    <name type="scientific">Shewanella electrica</name>
    <dbReference type="NCBI Taxonomy" id="515560"/>
    <lineage>
        <taxon>Bacteria</taxon>
        <taxon>Pseudomonadati</taxon>
        <taxon>Pseudomonadota</taxon>
        <taxon>Gammaproteobacteria</taxon>
        <taxon>Alteromonadales</taxon>
        <taxon>Shewanellaceae</taxon>
        <taxon>Shewanella</taxon>
    </lineage>
</organism>
<dbReference type="PANTHER" id="PTHR35093">
    <property type="entry name" value="OUTER MEMBRANE PROTEIN NMB0088-RELATED"/>
    <property type="match status" value="1"/>
</dbReference>
<evidence type="ECO:0000256" key="5">
    <source>
        <dbReference type="ARBA" id="ARBA00022729"/>
    </source>
</evidence>
<evidence type="ECO:0000256" key="8">
    <source>
        <dbReference type="SAM" id="SignalP"/>
    </source>
</evidence>
<dbReference type="PANTHER" id="PTHR35093:SF1">
    <property type="entry name" value="OUTER MEMBRANE LONG-CHAIN FATTY ACID RECEPTOR FADL FAMILY"/>
    <property type="match status" value="1"/>
</dbReference>
<feature type="signal peptide" evidence="8">
    <location>
        <begin position="1"/>
        <end position="22"/>
    </location>
</feature>
<evidence type="ECO:0000256" key="3">
    <source>
        <dbReference type="ARBA" id="ARBA00022452"/>
    </source>
</evidence>
<dbReference type="InterPro" id="IPR005017">
    <property type="entry name" value="OMPP1/FadL/TodX"/>
</dbReference>
<evidence type="ECO:0000313" key="10">
    <source>
        <dbReference type="Proteomes" id="UP001201549"/>
    </source>
</evidence>
<reference evidence="9 10" key="1">
    <citation type="submission" date="2022-02" db="EMBL/GenBank/DDBJ databases">
        <authorList>
            <person name="Zhuang L."/>
        </authorList>
    </citation>
    <scope>NUCLEOTIDE SEQUENCE [LARGE SCALE GENOMIC DNA]</scope>
    <source>
        <strain evidence="9 10">C32</strain>
    </source>
</reference>
<evidence type="ECO:0000256" key="4">
    <source>
        <dbReference type="ARBA" id="ARBA00022692"/>
    </source>
</evidence>
<keyword evidence="3" id="KW-1134">Transmembrane beta strand</keyword>
<keyword evidence="6" id="KW-0472">Membrane</keyword>
<keyword evidence="4" id="KW-0812">Transmembrane</keyword>
<keyword evidence="7" id="KW-0998">Cell outer membrane</keyword>